<dbReference type="SUPFAM" id="SSF52833">
    <property type="entry name" value="Thioredoxin-like"/>
    <property type="match status" value="1"/>
</dbReference>
<dbReference type="InterPro" id="IPR036249">
    <property type="entry name" value="Thioredoxin-like_sf"/>
</dbReference>
<keyword evidence="3" id="KW-1185">Reference proteome</keyword>
<dbReference type="GO" id="GO:0016853">
    <property type="term" value="F:isomerase activity"/>
    <property type="evidence" value="ECO:0007669"/>
    <property type="project" value="UniProtKB-KW"/>
</dbReference>
<evidence type="ECO:0000313" key="2">
    <source>
        <dbReference type="EMBL" id="MDQ0227364.1"/>
    </source>
</evidence>
<accession>A0ABT9Z526</accession>
<keyword evidence="2" id="KW-0413">Isomerase</keyword>
<reference evidence="2 3" key="1">
    <citation type="submission" date="2023-07" db="EMBL/GenBank/DDBJ databases">
        <title>Genomic Encyclopedia of Type Strains, Phase IV (KMG-IV): sequencing the most valuable type-strain genomes for metagenomic binning, comparative biology and taxonomic classification.</title>
        <authorList>
            <person name="Goeker M."/>
        </authorList>
    </citation>
    <scope>NUCLEOTIDE SEQUENCE [LARGE SCALE GENOMIC DNA]</scope>
    <source>
        <strain evidence="2 3">DSM 17723</strain>
    </source>
</reference>
<gene>
    <name evidence="2" type="ORF">J2S02_003709</name>
</gene>
<dbReference type="Gene3D" id="3.40.30.10">
    <property type="entry name" value="Glutaredoxin"/>
    <property type="match status" value="1"/>
</dbReference>
<sequence>MKKILIFGALILVLFGSLTFITIYQNKQAAEGNVYGKSELNPATIEQLDDPNYQNIILPEELETKLENKEDTFVYFFSPTCVHCKATTPILMPVAEDVDVEIEQFNLLEFDDGWNRYGIEATPTLVHFKDGKEVDRTEGANTEDYFRNLLNEWKNI</sequence>
<dbReference type="PROSITE" id="PS00194">
    <property type="entry name" value="THIOREDOXIN_1"/>
    <property type="match status" value="1"/>
</dbReference>
<dbReference type="InterPro" id="IPR013766">
    <property type="entry name" value="Thioredoxin_domain"/>
</dbReference>
<comment type="caution">
    <text evidence="2">The sequence shown here is derived from an EMBL/GenBank/DDBJ whole genome shotgun (WGS) entry which is preliminary data.</text>
</comment>
<dbReference type="EMBL" id="JAUSTZ010000009">
    <property type="protein sequence ID" value="MDQ0227364.1"/>
    <property type="molecule type" value="Genomic_DNA"/>
</dbReference>
<dbReference type="InterPro" id="IPR017937">
    <property type="entry name" value="Thioredoxin_CS"/>
</dbReference>
<dbReference type="CDD" id="cd02947">
    <property type="entry name" value="TRX_family"/>
    <property type="match status" value="1"/>
</dbReference>
<organism evidence="2 3">
    <name type="scientific">Metabacillus niabensis</name>
    <dbReference type="NCBI Taxonomy" id="324854"/>
    <lineage>
        <taxon>Bacteria</taxon>
        <taxon>Bacillati</taxon>
        <taxon>Bacillota</taxon>
        <taxon>Bacilli</taxon>
        <taxon>Bacillales</taxon>
        <taxon>Bacillaceae</taxon>
        <taxon>Metabacillus</taxon>
    </lineage>
</organism>
<feature type="domain" description="Thioredoxin" evidence="1">
    <location>
        <begin position="29"/>
        <end position="155"/>
    </location>
</feature>
<protein>
    <submittedName>
        <fullName evidence="2">Thiol-disulfide isomerase/thioredoxin</fullName>
    </submittedName>
</protein>
<dbReference type="PROSITE" id="PS51352">
    <property type="entry name" value="THIOREDOXIN_2"/>
    <property type="match status" value="1"/>
</dbReference>
<name>A0ABT9Z526_9BACI</name>
<evidence type="ECO:0000259" key="1">
    <source>
        <dbReference type="PROSITE" id="PS51352"/>
    </source>
</evidence>
<dbReference type="PANTHER" id="PTHR43601">
    <property type="entry name" value="THIOREDOXIN, MITOCHONDRIAL"/>
    <property type="match status" value="1"/>
</dbReference>
<proteinExistence type="predicted"/>
<dbReference type="Pfam" id="PF00085">
    <property type="entry name" value="Thioredoxin"/>
    <property type="match status" value="1"/>
</dbReference>
<dbReference type="RefSeq" id="WP_095300139.1">
    <property type="nucleotide sequence ID" value="NZ_JAUSTZ010000009.1"/>
</dbReference>
<dbReference type="PANTHER" id="PTHR43601:SF3">
    <property type="entry name" value="THIOREDOXIN, MITOCHONDRIAL"/>
    <property type="match status" value="1"/>
</dbReference>
<evidence type="ECO:0000313" key="3">
    <source>
        <dbReference type="Proteomes" id="UP001232245"/>
    </source>
</evidence>
<dbReference type="Proteomes" id="UP001232245">
    <property type="component" value="Unassembled WGS sequence"/>
</dbReference>